<gene>
    <name evidence="3" type="ORF">Raf01_65570</name>
</gene>
<dbReference type="PANTHER" id="PTHR40763:SF4">
    <property type="entry name" value="DUF1707 DOMAIN-CONTAINING PROTEIN"/>
    <property type="match status" value="1"/>
</dbReference>
<feature type="domain" description="DUF1707" evidence="2">
    <location>
        <begin position="11"/>
        <end position="63"/>
    </location>
</feature>
<keyword evidence="1" id="KW-0812">Transmembrane</keyword>
<evidence type="ECO:0000256" key="1">
    <source>
        <dbReference type="SAM" id="Phobius"/>
    </source>
</evidence>
<dbReference type="Proteomes" id="UP000642748">
    <property type="component" value="Unassembled WGS sequence"/>
</dbReference>
<sequence>MSTESEDPGRVRTSDAEREQVATILRAAVSEGRLSLEEGDERLARVYRAKYRDELEPLTADLPDGGWDALRRTPEMLAGLRRRLRIHVGATALIAGVLIGLWVLSGAHFFWPLIPLLILAFSVLRHRRWAWYAANSRGPWGGPWGGAPWGGGPAWGRGPWGPAGRGRGYRPWDRQ</sequence>
<dbReference type="RefSeq" id="WP_203921896.1">
    <property type="nucleotide sequence ID" value="NZ_BONZ01000066.1"/>
</dbReference>
<feature type="transmembrane region" description="Helical" evidence="1">
    <location>
        <begin position="109"/>
        <end position="127"/>
    </location>
</feature>
<comment type="caution">
    <text evidence="3">The sequence shown here is derived from an EMBL/GenBank/DDBJ whole genome shotgun (WGS) entry which is preliminary data.</text>
</comment>
<dbReference type="PANTHER" id="PTHR40763">
    <property type="entry name" value="MEMBRANE PROTEIN-RELATED"/>
    <property type="match status" value="1"/>
</dbReference>
<proteinExistence type="predicted"/>
<evidence type="ECO:0000259" key="2">
    <source>
        <dbReference type="Pfam" id="PF08044"/>
    </source>
</evidence>
<reference evidence="3" key="1">
    <citation type="submission" date="2021-01" db="EMBL/GenBank/DDBJ databases">
        <title>Whole genome shotgun sequence of Rugosimonospora africana NBRC 104875.</title>
        <authorList>
            <person name="Komaki H."/>
            <person name="Tamura T."/>
        </authorList>
    </citation>
    <scope>NUCLEOTIDE SEQUENCE</scope>
    <source>
        <strain evidence="3">NBRC 104875</strain>
    </source>
</reference>
<name>A0A8J3VTP3_9ACTN</name>
<dbReference type="AlphaFoldDB" id="A0A8J3VTP3"/>
<dbReference type="EMBL" id="BONZ01000066">
    <property type="protein sequence ID" value="GIH18385.1"/>
    <property type="molecule type" value="Genomic_DNA"/>
</dbReference>
<feature type="transmembrane region" description="Helical" evidence="1">
    <location>
        <begin position="84"/>
        <end position="103"/>
    </location>
</feature>
<keyword evidence="1" id="KW-1133">Transmembrane helix</keyword>
<organism evidence="3 4">
    <name type="scientific">Rugosimonospora africana</name>
    <dbReference type="NCBI Taxonomy" id="556532"/>
    <lineage>
        <taxon>Bacteria</taxon>
        <taxon>Bacillati</taxon>
        <taxon>Actinomycetota</taxon>
        <taxon>Actinomycetes</taxon>
        <taxon>Micromonosporales</taxon>
        <taxon>Micromonosporaceae</taxon>
        <taxon>Rugosimonospora</taxon>
    </lineage>
</organism>
<keyword evidence="4" id="KW-1185">Reference proteome</keyword>
<evidence type="ECO:0000313" key="3">
    <source>
        <dbReference type="EMBL" id="GIH18385.1"/>
    </source>
</evidence>
<keyword evidence="1" id="KW-0472">Membrane</keyword>
<accession>A0A8J3VTP3</accession>
<protein>
    <recommendedName>
        <fullName evidence="2">DUF1707 domain-containing protein</fullName>
    </recommendedName>
</protein>
<evidence type="ECO:0000313" key="4">
    <source>
        <dbReference type="Proteomes" id="UP000642748"/>
    </source>
</evidence>
<dbReference type="Pfam" id="PF08044">
    <property type="entry name" value="DUF1707"/>
    <property type="match status" value="1"/>
</dbReference>
<dbReference type="InterPro" id="IPR012551">
    <property type="entry name" value="DUF1707_SHOCT-like"/>
</dbReference>